<dbReference type="EMBL" id="CP019964">
    <property type="protein sequence ID" value="ASI14026.1"/>
    <property type="molecule type" value="Genomic_DNA"/>
</dbReference>
<feature type="transmembrane region" description="Helical" evidence="1">
    <location>
        <begin position="56"/>
        <end position="78"/>
    </location>
</feature>
<keyword evidence="3" id="KW-1185">Reference proteome</keyword>
<dbReference type="RefSeq" id="WP_088820288.1">
    <property type="nucleotide sequence ID" value="NZ_CP019964.1"/>
</dbReference>
<gene>
    <name evidence="2" type="ORF">Mia14_0728</name>
</gene>
<dbReference type="GeneID" id="33314280"/>
<reference evidence="2 3" key="1">
    <citation type="journal article" date="2017" name="Nat. Commun.">
        <title>'ARMAN' archaea depend on association with euryarchaeal host in culture and in situ.</title>
        <authorList>
            <person name="Golyshina O."/>
            <person name="Toshchakov S."/>
            <person name="Makarova K."/>
            <person name="Gavrilov S."/>
            <person name="Korzhenkov A."/>
            <person name="La Cono V."/>
            <person name="Arcadi E."/>
            <person name="Nechitaylo T."/>
            <person name="Ferrer M."/>
            <person name="Kublanov I."/>
            <person name="Wolf Y."/>
            <person name="Yakimov M."/>
            <person name="Golyshin P."/>
            <person name="Slesarev A."/>
            <person name="Kozyavkin S."/>
        </authorList>
    </citation>
    <scope>NUCLEOTIDE SEQUENCE [LARGE SCALE GENOMIC DNA]</scope>
    <source>
        <strain evidence="2 3">Mia14</strain>
    </source>
</reference>
<dbReference type="AlphaFoldDB" id="A0A218NNJ5"/>
<protein>
    <submittedName>
        <fullName evidence="2">Multipass membrane protein</fullName>
    </submittedName>
</protein>
<name>A0A218NNJ5_9ARCH</name>
<evidence type="ECO:0000313" key="2">
    <source>
        <dbReference type="EMBL" id="ASI14026.1"/>
    </source>
</evidence>
<feature type="transmembrane region" description="Helical" evidence="1">
    <location>
        <begin position="90"/>
        <end position="111"/>
    </location>
</feature>
<organism evidence="2 3">
    <name type="scientific">Candidatus Mancarchaeum acidiphilum</name>
    <dbReference type="NCBI Taxonomy" id="1920749"/>
    <lineage>
        <taxon>Archaea</taxon>
        <taxon>Candidatus Micrarchaeota</taxon>
        <taxon>Candidatus Mancarchaeum</taxon>
    </lineage>
</organism>
<evidence type="ECO:0000313" key="3">
    <source>
        <dbReference type="Proteomes" id="UP000197679"/>
    </source>
</evidence>
<dbReference type="KEGG" id="marh:Mia14_0728"/>
<feature type="transmembrane region" description="Helical" evidence="1">
    <location>
        <begin position="18"/>
        <end position="36"/>
    </location>
</feature>
<keyword evidence="1" id="KW-0472">Membrane</keyword>
<proteinExistence type="predicted"/>
<evidence type="ECO:0000256" key="1">
    <source>
        <dbReference type="SAM" id="Phobius"/>
    </source>
</evidence>
<keyword evidence="1" id="KW-1133">Transmembrane helix</keyword>
<dbReference type="Proteomes" id="UP000197679">
    <property type="component" value="Chromosome"/>
</dbReference>
<sequence length="127" mass="13000">MGHNVISFVSAQQDKIRLLALLGAVIFGFASMTAGATSYSNVTNTICGVYTEIKTIVFILGLVLVILGAIMYAVGHVLPATSRGSIQGYGTGMIMAGIIAVIIAVLAPYILSTIGGNAYANAIASCS</sequence>
<accession>A0A218NNJ5</accession>
<keyword evidence="1" id="KW-0812">Transmembrane</keyword>